<proteinExistence type="predicted"/>
<organism evidence="2 3">
    <name type="scientific">Westerdykella ornata</name>
    <dbReference type="NCBI Taxonomy" id="318751"/>
    <lineage>
        <taxon>Eukaryota</taxon>
        <taxon>Fungi</taxon>
        <taxon>Dikarya</taxon>
        <taxon>Ascomycota</taxon>
        <taxon>Pezizomycotina</taxon>
        <taxon>Dothideomycetes</taxon>
        <taxon>Pleosporomycetidae</taxon>
        <taxon>Pleosporales</taxon>
        <taxon>Sporormiaceae</taxon>
        <taxon>Westerdykella</taxon>
    </lineage>
</organism>
<evidence type="ECO:0000313" key="3">
    <source>
        <dbReference type="Proteomes" id="UP000800097"/>
    </source>
</evidence>
<name>A0A6A6JTP7_WESOR</name>
<sequence length="116" mass="13213">MDKAAQGGRGIRCLNPSSTMTLSRSTVHGAMMMVCPRLRSRMAGGMSRNWIGFVVFACIIFMTQYGPQQRDGFPMSDCYCCRASYPHHPHRRGEESEPWKSDRGCMLYRRFPRAAN</sequence>
<dbReference type="RefSeq" id="XP_033656757.1">
    <property type="nucleotide sequence ID" value="XM_033793406.1"/>
</dbReference>
<evidence type="ECO:0000313" key="2">
    <source>
        <dbReference type="EMBL" id="KAF2279218.1"/>
    </source>
</evidence>
<gene>
    <name evidence="2" type="ORF">EI97DRAFT_169472</name>
</gene>
<keyword evidence="3" id="KW-1185">Reference proteome</keyword>
<dbReference type="EMBL" id="ML986486">
    <property type="protein sequence ID" value="KAF2279218.1"/>
    <property type="molecule type" value="Genomic_DNA"/>
</dbReference>
<evidence type="ECO:0000256" key="1">
    <source>
        <dbReference type="SAM" id="Phobius"/>
    </source>
</evidence>
<dbReference type="GeneID" id="54546581"/>
<reference evidence="2" key="1">
    <citation type="journal article" date="2020" name="Stud. Mycol.">
        <title>101 Dothideomycetes genomes: a test case for predicting lifestyles and emergence of pathogens.</title>
        <authorList>
            <person name="Haridas S."/>
            <person name="Albert R."/>
            <person name="Binder M."/>
            <person name="Bloem J."/>
            <person name="Labutti K."/>
            <person name="Salamov A."/>
            <person name="Andreopoulos B."/>
            <person name="Baker S."/>
            <person name="Barry K."/>
            <person name="Bills G."/>
            <person name="Bluhm B."/>
            <person name="Cannon C."/>
            <person name="Castanera R."/>
            <person name="Culley D."/>
            <person name="Daum C."/>
            <person name="Ezra D."/>
            <person name="Gonzalez J."/>
            <person name="Henrissat B."/>
            <person name="Kuo A."/>
            <person name="Liang C."/>
            <person name="Lipzen A."/>
            <person name="Lutzoni F."/>
            <person name="Magnuson J."/>
            <person name="Mondo S."/>
            <person name="Nolan M."/>
            <person name="Ohm R."/>
            <person name="Pangilinan J."/>
            <person name="Park H.-J."/>
            <person name="Ramirez L."/>
            <person name="Alfaro M."/>
            <person name="Sun H."/>
            <person name="Tritt A."/>
            <person name="Yoshinaga Y."/>
            <person name="Zwiers L.-H."/>
            <person name="Turgeon B."/>
            <person name="Goodwin S."/>
            <person name="Spatafora J."/>
            <person name="Crous P."/>
            <person name="Grigoriev I."/>
        </authorList>
    </citation>
    <scope>NUCLEOTIDE SEQUENCE</scope>
    <source>
        <strain evidence="2">CBS 379.55</strain>
    </source>
</reference>
<keyword evidence="1" id="KW-0812">Transmembrane</keyword>
<accession>A0A6A6JTP7</accession>
<dbReference type="Proteomes" id="UP000800097">
    <property type="component" value="Unassembled WGS sequence"/>
</dbReference>
<keyword evidence="1" id="KW-1133">Transmembrane helix</keyword>
<keyword evidence="1" id="KW-0472">Membrane</keyword>
<dbReference type="AlphaFoldDB" id="A0A6A6JTP7"/>
<feature type="transmembrane region" description="Helical" evidence="1">
    <location>
        <begin position="49"/>
        <end position="66"/>
    </location>
</feature>
<protein>
    <submittedName>
        <fullName evidence="2">Uncharacterized protein</fullName>
    </submittedName>
</protein>